<dbReference type="EMBL" id="UINC01012267">
    <property type="protein sequence ID" value="SVA53666.1"/>
    <property type="molecule type" value="Genomic_DNA"/>
</dbReference>
<accession>A0A381WMB6</accession>
<dbReference type="Pfam" id="PF13477">
    <property type="entry name" value="Glyco_trans_4_2"/>
    <property type="match status" value="1"/>
</dbReference>
<sequence>MIIHKKVIKKENIGMVAYTEYTRDPRVRRYSEALIRHGYHVDCFVLKESTKPVTEIINGVKIHHLNSSQYRGVSNFSYIISYLRFFFLAFKALTKNISKNYSVIHVHNMPDFLVFTTLINKLFGSKVILDIHDNM</sequence>
<dbReference type="InterPro" id="IPR028098">
    <property type="entry name" value="Glyco_trans_4-like_N"/>
</dbReference>
<reference evidence="2" key="1">
    <citation type="submission" date="2018-05" db="EMBL/GenBank/DDBJ databases">
        <authorList>
            <person name="Lanie J.A."/>
            <person name="Ng W.-L."/>
            <person name="Kazmierczak K.M."/>
            <person name="Andrzejewski T.M."/>
            <person name="Davidsen T.M."/>
            <person name="Wayne K.J."/>
            <person name="Tettelin H."/>
            <person name="Glass J.I."/>
            <person name="Rusch D."/>
            <person name="Podicherti R."/>
            <person name="Tsui H.-C.T."/>
            <person name="Winkler M.E."/>
        </authorList>
    </citation>
    <scope>NUCLEOTIDE SEQUENCE</scope>
</reference>
<feature type="non-terminal residue" evidence="2">
    <location>
        <position position="135"/>
    </location>
</feature>
<name>A0A381WMB6_9ZZZZ</name>
<organism evidence="2">
    <name type="scientific">marine metagenome</name>
    <dbReference type="NCBI Taxonomy" id="408172"/>
    <lineage>
        <taxon>unclassified sequences</taxon>
        <taxon>metagenomes</taxon>
        <taxon>ecological metagenomes</taxon>
    </lineage>
</organism>
<feature type="domain" description="Glycosyltransferase subfamily 4-like N-terminal" evidence="1">
    <location>
        <begin position="28"/>
        <end position="132"/>
    </location>
</feature>
<gene>
    <name evidence="2" type="ORF">METZ01_LOCUS106520</name>
</gene>
<dbReference type="Gene3D" id="3.40.50.2000">
    <property type="entry name" value="Glycogen Phosphorylase B"/>
    <property type="match status" value="1"/>
</dbReference>
<protein>
    <recommendedName>
        <fullName evidence="1">Glycosyltransferase subfamily 4-like N-terminal domain-containing protein</fullName>
    </recommendedName>
</protein>
<evidence type="ECO:0000313" key="2">
    <source>
        <dbReference type="EMBL" id="SVA53666.1"/>
    </source>
</evidence>
<evidence type="ECO:0000259" key="1">
    <source>
        <dbReference type="Pfam" id="PF13477"/>
    </source>
</evidence>
<proteinExistence type="predicted"/>
<dbReference type="SUPFAM" id="SSF53756">
    <property type="entry name" value="UDP-Glycosyltransferase/glycogen phosphorylase"/>
    <property type="match status" value="1"/>
</dbReference>
<dbReference type="AlphaFoldDB" id="A0A381WMB6"/>